<dbReference type="SUPFAM" id="SSF158446">
    <property type="entry name" value="IVS-encoded protein-like"/>
    <property type="match status" value="1"/>
</dbReference>
<evidence type="ECO:0000313" key="1">
    <source>
        <dbReference type="EMBL" id="RBP42333.1"/>
    </source>
</evidence>
<name>A0A366HKP8_9BACT</name>
<dbReference type="EMBL" id="QNRR01000006">
    <property type="protein sequence ID" value="RBP42333.1"/>
    <property type="molecule type" value="Genomic_DNA"/>
</dbReference>
<dbReference type="Pfam" id="PF05635">
    <property type="entry name" value="23S_rRNA_IVP"/>
    <property type="match status" value="1"/>
</dbReference>
<evidence type="ECO:0000313" key="2">
    <source>
        <dbReference type="Proteomes" id="UP000253426"/>
    </source>
</evidence>
<protein>
    <submittedName>
        <fullName evidence="1">Four helix bundle protein</fullName>
    </submittedName>
</protein>
<dbReference type="Gene3D" id="1.20.1440.60">
    <property type="entry name" value="23S rRNA-intervening sequence"/>
    <property type="match status" value="1"/>
</dbReference>
<dbReference type="AlphaFoldDB" id="A0A366HKP8"/>
<reference evidence="1 2" key="1">
    <citation type="submission" date="2018-06" db="EMBL/GenBank/DDBJ databases">
        <title>Genomic Encyclopedia of Type Strains, Phase IV (KMG-IV): sequencing the most valuable type-strain genomes for metagenomic binning, comparative biology and taxonomic classification.</title>
        <authorList>
            <person name="Goeker M."/>
        </authorList>
    </citation>
    <scope>NUCLEOTIDE SEQUENCE [LARGE SCALE GENOMIC DNA]</scope>
    <source>
        <strain evidence="1 2">DSM 25532</strain>
    </source>
</reference>
<dbReference type="Proteomes" id="UP000253426">
    <property type="component" value="Unassembled WGS sequence"/>
</dbReference>
<accession>A0A366HKP8</accession>
<sequence length="147" mass="16336">MSLDPQRKNKNRGFMQLRVWQDARELYVQTCAAMKGWPFELKKVASQQIASVDSVHPNIAEGYARKSIREYLNFLGIARGSLGESVSGISTYHAAGQLTGSCFEDLDALSFKTENGLLKLIESLERKRDSGAWDDTLYHPTHDGAAG</sequence>
<dbReference type="RefSeq" id="WP_245958194.1">
    <property type="nucleotide sequence ID" value="NZ_QNRR01000006.1"/>
</dbReference>
<dbReference type="NCBIfam" id="TIGR02436">
    <property type="entry name" value="four helix bundle protein"/>
    <property type="match status" value="1"/>
</dbReference>
<proteinExistence type="predicted"/>
<comment type="caution">
    <text evidence="1">The sequence shown here is derived from an EMBL/GenBank/DDBJ whole genome shotgun (WGS) entry which is preliminary data.</text>
</comment>
<gene>
    <name evidence="1" type="ORF">DES53_10637</name>
</gene>
<organism evidence="1 2">
    <name type="scientific">Roseimicrobium gellanilyticum</name>
    <dbReference type="NCBI Taxonomy" id="748857"/>
    <lineage>
        <taxon>Bacteria</taxon>
        <taxon>Pseudomonadati</taxon>
        <taxon>Verrucomicrobiota</taxon>
        <taxon>Verrucomicrobiia</taxon>
        <taxon>Verrucomicrobiales</taxon>
        <taxon>Verrucomicrobiaceae</taxon>
        <taxon>Roseimicrobium</taxon>
    </lineage>
</organism>
<dbReference type="InterPro" id="IPR036583">
    <property type="entry name" value="23S_rRNA_IVS_sf"/>
</dbReference>
<keyword evidence="2" id="KW-1185">Reference proteome</keyword>
<dbReference type="InterPro" id="IPR012657">
    <property type="entry name" value="23S_rRNA-intervening_sequence"/>
</dbReference>